<reference evidence="6 7" key="1">
    <citation type="submission" date="2019-01" db="EMBL/GenBank/DDBJ databases">
        <title>Draft genome sequences of three monokaryotic isolates of the white-rot basidiomycete fungus Dichomitus squalens.</title>
        <authorList>
            <consortium name="DOE Joint Genome Institute"/>
            <person name="Lopez S.C."/>
            <person name="Andreopoulos B."/>
            <person name="Pangilinan J."/>
            <person name="Lipzen A."/>
            <person name="Riley R."/>
            <person name="Ahrendt S."/>
            <person name="Ng V."/>
            <person name="Barry K."/>
            <person name="Daum C."/>
            <person name="Grigoriev I.V."/>
            <person name="Hilden K.S."/>
            <person name="Makela M.R."/>
            <person name="de Vries R.P."/>
        </authorList>
    </citation>
    <scope>NUCLEOTIDE SEQUENCE [LARGE SCALE GENOMIC DNA]</scope>
    <source>
        <strain evidence="6 7">CBS 464.89</strain>
    </source>
</reference>
<gene>
    <name evidence="6" type="ORF">BD310DRAFT_838586</name>
</gene>
<keyword evidence="7" id="KW-1185">Reference proteome</keyword>
<dbReference type="PROSITE" id="PS51011">
    <property type="entry name" value="ARID"/>
    <property type="match status" value="1"/>
</dbReference>
<keyword evidence="1" id="KW-0805">Transcription regulation</keyword>
<dbReference type="EMBL" id="ML145085">
    <property type="protein sequence ID" value="TBU64952.1"/>
    <property type="molecule type" value="Genomic_DNA"/>
</dbReference>
<name>A0A4Q9QB95_9APHY</name>
<dbReference type="STRING" id="114155.A0A4Q9QB95"/>
<feature type="compositionally biased region" description="Pro residues" evidence="4">
    <location>
        <begin position="156"/>
        <end position="166"/>
    </location>
</feature>
<dbReference type="SUPFAM" id="SSF46774">
    <property type="entry name" value="ARID-like"/>
    <property type="match status" value="1"/>
</dbReference>
<sequence>MEAITGGCGKRVELGKRAFGACKQRRPASLRCRFRFGYGFSAFRERSVEVKLSNMQHNVPNIAPTAFPQSFAPHATGSVSDGGGPALPFNLDPFTAKQMAALQATSLAKAANRSAPGGTSAGYFGGMSMNQSSSHPRPDAPHDSHPFAPLPDLQAPNPPMNPPQPQQPSNAAIQQQELLKQRRRTWLNGLAQLMAQRNMPLPPQLTGVPFPPNFDPANMPWKSLEVSSTDLGVIRLAGKDVDLFRLWGLVTQHGGGQGVTQKGLWQAVRQALGLPETMASPSNPAEHQSVVVVLERYYTAILGPFEEAYRKNIVEQQRRAQQQGNMNSQARPGMIGMPGQSMVPGGNPAAAGMMSQPNAAMDGTLPGVGMSSSGANHPALNGGVPLAKMPSGGFPAIPGGAPNGPADLDHDLDSRKRKMQENVESDAKRVRQKTGGSDVTDARGSVAPGQPTETVITRTILQPSRRKIEYMPLHPELDTTGGRNLDFIQSEWNRLSSRPLRHSDEWGHVDIDALTLSLRSRISTELSYSLTTFALITLARGHHSQQHGQREREGGFPIVQAPDLLDEAIDLMEDLAFDGVEDDGDFDSDELLITHKELVNSLLDDGAKPFAALHPVSGAKEFHYGLRQRPADIILTVVNIIRNISQGDELSAQYLAKHEKLLHVMLRLCTLAPQSKSSTPTPLSPVLSLADVLSIRKDVVHMLVNFGVYINLLATPVPSKQMQRTIRRAYEVVASFIVDPSETVSPFQYILQTGISLSQPQPKPPSPPSLANQALEAFARFALPDDNRRAISMCVPSAWLWTMLEALVHRLPVTDHDFHAIMREPWIGYVERVIHCLYSLAFLAPPELKERAKRSSTLGFAKVVLRLLKKLVLQTPVETRPTFAGIVRRAIELLKLVDDAEDQFDPGNSTMPLLSFGVGYGEHGDNQVQRGVGMLCAYQEDVTLGLMMHSEVADVGLFPELESLARVGR</sequence>
<dbReference type="AlphaFoldDB" id="A0A4Q9QB95"/>
<accession>A0A4Q9QB95</accession>
<protein>
    <recommendedName>
        <fullName evidence="5">ARID domain-containing protein</fullName>
    </recommendedName>
</protein>
<proteinExistence type="predicted"/>
<dbReference type="GO" id="GO:0016514">
    <property type="term" value="C:SWI/SNF complex"/>
    <property type="evidence" value="ECO:0007669"/>
    <property type="project" value="TreeGrafter"/>
</dbReference>
<dbReference type="SMART" id="SM01014">
    <property type="entry name" value="ARID"/>
    <property type="match status" value="1"/>
</dbReference>
<dbReference type="PANTHER" id="PTHR13964:SF27">
    <property type="entry name" value="HAT-TRICK, ISOFORM D"/>
    <property type="match status" value="1"/>
</dbReference>
<evidence type="ECO:0000313" key="7">
    <source>
        <dbReference type="Proteomes" id="UP000292082"/>
    </source>
</evidence>
<feature type="region of interest" description="Disordered" evidence="4">
    <location>
        <begin position="417"/>
        <end position="452"/>
    </location>
</feature>
<dbReference type="SMART" id="SM00501">
    <property type="entry name" value="BRIGHT"/>
    <property type="match status" value="1"/>
</dbReference>
<dbReference type="GO" id="GO:0006357">
    <property type="term" value="P:regulation of transcription by RNA polymerase II"/>
    <property type="evidence" value="ECO:0007669"/>
    <property type="project" value="TreeGrafter"/>
</dbReference>
<dbReference type="CDD" id="cd16100">
    <property type="entry name" value="ARID"/>
    <property type="match status" value="1"/>
</dbReference>
<feature type="region of interest" description="Disordered" evidence="4">
    <location>
        <begin position="122"/>
        <end position="173"/>
    </location>
</feature>
<evidence type="ECO:0000313" key="6">
    <source>
        <dbReference type="EMBL" id="TBU64952.1"/>
    </source>
</evidence>
<dbReference type="InterPro" id="IPR036431">
    <property type="entry name" value="ARID_dom_sf"/>
</dbReference>
<evidence type="ECO:0000256" key="4">
    <source>
        <dbReference type="SAM" id="MobiDB-lite"/>
    </source>
</evidence>
<dbReference type="Pfam" id="PF01388">
    <property type="entry name" value="ARID"/>
    <property type="match status" value="1"/>
</dbReference>
<keyword evidence="2" id="KW-0804">Transcription</keyword>
<dbReference type="Proteomes" id="UP000292082">
    <property type="component" value="Unassembled WGS sequence"/>
</dbReference>
<dbReference type="Gene3D" id="1.10.150.60">
    <property type="entry name" value="ARID DNA-binding domain"/>
    <property type="match status" value="1"/>
</dbReference>
<dbReference type="InterPro" id="IPR001606">
    <property type="entry name" value="ARID_dom"/>
</dbReference>
<feature type="compositionally biased region" description="Basic and acidic residues" evidence="4">
    <location>
        <begin position="417"/>
        <end position="429"/>
    </location>
</feature>
<dbReference type="InterPro" id="IPR051232">
    <property type="entry name" value="ARID/SWI1_ChromRemod"/>
</dbReference>
<keyword evidence="3" id="KW-0539">Nucleus</keyword>
<dbReference type="GO" id="GO:0000976">
    <property type="term" value="F:transcription cis-regulatory region binding"/>
    <property type="evidence" value="ECO:0007669"/>
    <property type="project" value="TreeGrafter"/>
</dbReference>
<feature type="compositionally biased region" description="Basic and acidic residues" evidence="4">
    <location>
        <begin position="136"/>
        <end position="145"/>
    </location>
</feature>
<dbReference type="PANTHER" id="PTHR13964">
    <property type="entry name" value="RBP-RELATED"/>
    <property type="match status" value="1"/>
</dbReference>
<evidence type="ECO:0000256" key="3">
    <source>
        <dbReference type="ARBA" id="ARBA00023242"/>
    </source>
</evidence>
<evidence type="ECO:0000256" key="2">
    <source>
        <dbReference type="ARBA" id="ARBA00023163"/>
    </source>
</evidence>
<organism evidence="6 7">
    <name type="scientific">Dichomitus squalens</name>
    <dbReference type="NCBI Taxonomy" id="114155"/>
    <lineage>
        <taxon>Eukaryota</taxon>
        <taxon>Fungi</taxon>
        <taxon>Dikarya</taxon>
        <taxon>Basidiomycota</taxon>
        <taxon>Agaricomycotina</taxon>
        <taxon>Agaricomycetes</taxon>
        <taxon>Polyporales</taxon>
        <taxon>Polyporaceae</taxon>
        <taxon>Dichomitus</taxon>
    </lineage>
</organism>
<evidence type="ECO:0000259" key="5">
    <source>
        <dbReference type="PROSITE" id="PS51011"/>
    </source>
</evidence>
<evidence type="ECO:0000256" key="1">
    <source>
        <dbReference type="ARBA" id="ARBA00023015"/>
    </source>
</evidence>
<feature type="domain" description="ARID" evidence="5">
    <location>
        <begin position="180"/>
        <end position="310"/>
    </location>
</feature>